<organism evidence="2">
    <name type="scientific">marine sediment metagenome</name>
    <dbReference type="NCBI Taxonomy" id="412755"/>
    <lineage>
        <taxon>unclassified sequences</taxon>
        <taxon>metagenomes</taxon>
        <taxon>ecological metagenomes</taxon>
    </lineage>
</organism>
<sequence>VVGLPLPEGITHCHACGEPLGLKGRAPAYKSRDDRDPAKRQYIHDPAHEGC</sequence>
<protein>
    <submittedName>
        <fullName evidence="2">Uncharacterized protein</fullName>
    </submittedName>
</protein>
<feature type="compositionally biased region" description="Basic and acidic residues" evidence="1">
    <location>
        <begin position="30"/>
        <end position="51"/>
    </location>
</feature>
<comment type="caution">
    <text evidence="2">The sequence shown here is derived from an EMBL/GenBank/DDBJ whole genome shotgun (WGS) entry which is preliminary data.</text>
</comment>
<feature type="non-terminal residue" evidence="2">
    <location>
        <position position="1"/>
    </location>
</feature>
<dbReference type="EMBL" id="LAZR01039084">
    <property type="protein sequence ID" value="KKL17877.1"/>
    <property type="molecule type" value="Genomic_DNA"/>
</dbReference>
<feature type="region of interest" description="Disordered" evidence="1">
    <location>
        <begin position="27"/>
        <end position="51"/>
    </location>
</feature>
<proteinExistence type="predicted"/>
<dbReference type="AlphaFoldDB" id="A0A0F9BVB4"/>
<reference evidence="2" key="1">
    <citation type="journal article" date="2015" name="Nature">
        <title>Complex archaea that bridge the gap between prokaryotes and eukaryotes.</title>
        <authorList>
            <person name="Spang A."/>
            <person name="Saw J.H."/>
            <person name="Jorgensen S.L."/>
            <person name="Zaremba-Niedzwiedzka K."/>
            <person name="Martijn J."/>
            <person name="Lind A.E."/>
            <person name="van Eijk R."/>
            <person name="Schleper C."/>
            <person name="Guy L."/>
            <person name="Ettema T.J."/>
        </authorList>
    </citation>
    <scope>NUCLEOTIDE SEQUENCE</scope>
</reference>
<evidence type="ECO:0000313" key="2">
    <source>
        <dbReference type="EMBL" id="KKL17877.1"/>
    </source>
</evidence>
<evidence type="ECO:0000256" key="1">
    <source>
        <dbReference type="SAM" id="MobiDB-lite"/>
    </source>
</evidence>
<accession>A0A0F9BVB4</accession>
<name>A0A0F9BVB4_9ZZZZ</name>
<gene>
    <name evidence="2" type="ORF">LCGC14_2481100</name>
</gene>